<accession>A0ABT0ZQX8</accession>
<keyword evidence="4" id="KW-1185">Reference proteome</keyword>
<feature type="transmembrane region" description="Helical" evidence="1">
    <location>
        <begin position="163"/>
        <end position="180"/>
    </location>
</feature>
<comment type="caution">
    <text evidence="3">The sequence shown here is derived from an EMBL/GenBank/DDBJ whole genome shotgun (WGS) entry which is preliminary data.</text>
</comment>
<name>A0ABT0ZQX8_9LACO</name>
<dbReference type="RefSeq" id="WP_252443527.1">
    <property type="nucleotide sequence ID" value="NZ_JAMWYK010000005.1"/>
</dbReference>
<protein>
    <submittedName>
        <fullName evidence="3">DUF3324 domain-containing protein</fullName>
    </submittedName>
</protein>
<evidence type="ECO:0000313" key="3">
    <source>
        <dbReference type="EMBL" id="MCO0832399.1"/>
    </source>
</evidence>
<feature type="domain" description="WxL Interacting Protein host binding" evidence="2">
    <location>
        <begin position="20"/>
        <end position="142"/>
    </location>
</feature>
<organism evidence="3 4">
    <name type="scientific">Fructobacillus apis</name>
    <dbReference type="NCBI Taxonomy" id="2935017"/>
    <lineage>
        <taxon>Bacteria</taxon>
        <taxon>Bacillati</taxon>
        <taxon>Bacillota</taxon>
        <taxon>Bacilli</taxon>
        <taxon>Lactobacillales</taxon>
        <taxon>Lactobacillaceae</taxon>
        <taxon>Fructobacillus</taxon>
    </lineage>
</organism>
<dbReference type="Pfam" id="PF11797">
    <property type="entry name" value="WxLIP_HBD"/>
    <property type="match status" value="1"/>
</dbReference>
<evidence type="ECO:0000313" key="4">
    <source>
        <dbReference type="Proteomes" id="UP001523234"/>
    </source>
</evidence>
<evidence type="ECO:0000256" key="1">
    <source>
        <dbReference type="SAM" id="Phobius"/>
    </source>
</evidence>
<keyword evidence="1" id="KW-1133">Transmembrane helix</keyword>
<dbReference type="InterPro" id="IPR021759">
    <property type="entry name" value="WxLIP_HBD"/>
</dbReference>
<keyword evidence="1" id="KW-0472">Membrane</keyword>
<evidence type="ECO:0000259" key="2">
    <source>
        <dbReference type="Pfam" id="PF11797"/>
    </source>
</evidence>
<sequence length="222" mass="25556">MVGGLYVQKRVTSRAANGYTNRFSYLAYVQLSNTDAVTKADLSLKNVFYKEQGQTGRVNIALQNDKQGYVGNASSTVALHQKGQSNNEVVYNQKNQSIANGSIFTYQVPTKKLSAGKTYVADITIHDEKNNLTWHWSKEFKTSALLPVTGWANNSPLTRDYHWLWWLLLIPALIWFFIIWRRNRKMVDIIEIVSGNRFERRVSYKVYKQMLKDGIVVLLKNK</sequence>
<gene>
    <name evidence="3" type="ORF">NFX39_04810</name>
</gene>
<dbReference type="EMBL" id="JAMWYK010000005">
    <property type="protein sequence ID" value="MCO0832399.1"/>
    <property type="molecule type" value="Genomic_DNA"/>
</dbReference>
<proteinExistence type="predicted"/>
<dbReference type="Proteomes" id="UP001523234">
    <property type="component" value="Unassembled WGS sequence"/>
</dbReference>
<keyword evidence="1" id="KW-0812">Transmembrane</keyword>
<reference evidence="3 4" key="1">
    <citation type="submission" date="2022-06" db="EMBL/GenBank/DDBJ databases">
        <title>Fructobacillus taiwanensis sp. nov., isolated from the honeybee.</title>
        <authorList>
            <person name="Chen Y.-S."/>
            <person name="Wang L.-T."/>
            <person name="Lee Y.-S."/>
            <person name="Chang Y.-C."/>
            <person name="Wu H.-C."/>
            <person name="Liao C.-Y."/>
            <person name="Chen W.-H."/>
            <person name="Deng J.-N."/>
            <person name="Wang Y.-H."/>
        </authorList>
    </citation>
    <scope>NUCLEOTIDE SEQUENCE [LARGE SCALE GENOMIC DNA]</scope>
    <source>
        <strain evidence="3 4">W13</strain>
    </source>
</reference>